<comment type="cofactor">
    <cofactor evidence="2">
        <name>Fe(2+)</name>
        <dbReference type="ChEBI" id="CHEBI:29033"/>
    </cofactor>
    <text evidence="2">Binds 1 Fe(2+) ion.</text>
</comment>
<dbReference type="RefSeq" id="WP_161870067.1">
    <property type="nucleotide sequence ID" value="NZ_MAEI02000001.1"/>
</dbReference>
<keyword evidence="5" id="KW-1185">Reference proteome</keyword>
<evidence type="ECO:0000313" key="5">
    <source>
        <dbReference type="Proteomes" id="UP001429357"/>
    </source>
</evidence>
<keyword evidence="2" id="KW-0378">Hydrolase</keyword>
<dbReference type="InterPro" id="IPR036821">
    <property type="entry name" value="Peptide_deformylase_sf"/>
</dbReference>
<keyword evidence="2" id="KW-0479">Metal-binding</keyword>
<feature type="binding site" evidence="2">
    <location>
        <position position="130"/>
    </location>
    <ligand>
        <name>Fe cation</name>
        <dbReference type="ChEBI" id="CHEBI:24875"/>
    </ligand>
</feature>
<evidence type="ECO:0000256" key="2">
    <source>
        <dbReference type="HAMAP-Rule" id="MF_00163"/>
    </source>
</evidence>
<keyword evidence="2" id="KW-0648">Protein biosynthesis</keyword>
<comment type="caution">
    <text evidence="4">The sequence shown here is derived from an EMBL/GenBank/DDBJ whole genome shotgun (WGS) entry which is preliminary data.</text>
</comment>
<proteinExistence type="inferred from homology"/>
<feature type="compositionally biased region" description="Basic and acidic residues" evidence="3">
    <location>
        <begin position="171"/>
        <end position="186"/>
    </location>
</feature>
<dbReference type="Pfam" id="PF01327">
    <property type="entry name" value="Pep_deformylase"/>
    <property type="match status" value="1"/>
</dbReference>
<comment type="function">
    <text evidence="2">Removes the formyl group from the N-terminal Met of newly synthesized proteins. Requires at least a dipeptide for an efficient rate of reaction. N-terminal L-methionine is a prerequisite for activity but the enzyme has broad specificity at other positions.</text>
</comment>
<evidence type="ECO:0000256" key="1">
    <source>
        <dbReference type="ARBA" id="ARBA00010759"/>
    </source>
</evidence>
<dbReference type="PANTHER" id="PTHR10458">
    <property type="entry name" value="PEPTIDE DEFORMYLASE"/>
    <property type="match status" value="1"/>
</dbReference>
<reference evidence="4" key="1">
    <citation type="submission" date="2016-06" db="EMBL/GenBank/DDBJ databases">
        <authorList>
            <person name="Van Tyne D."/>
        </authorList>
    </citation>
    <scope>NUCLEOTIDE SEQUENCE</scope>
    <source>
        <strain evidence="4">JM9A</strain>
    </source>
</reference>
<dbReference type="Gene3D" id="3.90.45.10">
    <property type="entry name" value="Peptide deformylase"/>
    <property type="match status" value="1"/>
</dbReference>
<comment type="similarity">
    <text evidence="1 2">Belongs to the polypeptide deformylase family.</text>
</comment>
<keyword evidence="2" id="KW-0408">Iron</keyword>
<evidence type="ECO:0000256" key="3">
    <source>
        <dbReference type="SAM" id="MobiDB-lite"/>
    </source>
</evidence>
<dbReference type="CDD" id="cd00487">
    <property type="entry name" value="Pep_deformylase"/>
    <property type="match status" value="1"/>
</dbReference>
<feature type="region of interest" description="Disordered" evidence="3">
    <location>
        <begin position="167"/>
        <end position="186"/>
    </location>
</feature>
<sequence length="186" mass="21059">MILPLVLNPDEHLRIENAEVTAITDELWDLLDDLHDTMIAHDGVGLAAPQVGRNVRVAVVEAEEGDLIELINPVVIESHGSDIDVEGCLSIPHIYGTVARPDEITVRYYDREGDELEMTCFDFLARAVQHEIDHLNGILFIDKLIDKVPEDQLEHYMQERLTEEIVNELGEADKATKPEDQQKEEQ</sequence>
<dbReference type="Proteomes" id="UP001429357">
    <property type="component" value="Unassembled WGS sequence"/>
</dbReference>
<dbReference type="PRINTS" id="PR01576">
    <property type="entry name" value="PDEFORMYLASE"/>
</dbReference>
<feature type="binding site" evidence="2">
    <location>
        <position position="88"/>
    </location>
    <ligand>
        <name>Fe cation</name>
        <dbReference type="ChEBI" id="CHEBI:24875"/>
    </ligand>
</feature>
<protein>
    <recommendedName>
        <fullName evidence="2">Peptide deformylase</fullName>
        <shortName evidence="2">PDF</shortName>
        <ecNumber evidence="2">3.5.1.88</ecNumber>
    </recommendedName>
    <alternativeName>
        <fullName evidence="2">Polypeptide deformylase</fullName>
    </alternativeName>
</protein>
<reference evidence="4" key="2">
    <citation type="submission" date="2024-02" db="EMBL/GenBank/DDBJ databases">
        <title>The Genome Sequence of Enterococcus diestrammenae JM9A.</title>
        <authorList>
            <person name="Earl A."/>
            <person name="Manson A."/>
            <person name="Gilmore M."/>
            <person name="Sanders J."/>
            <person name="Shea T."/>
            <person name="Howe W."/>
            <person name="Livny J."/>
            <person name="Cuomo C."/>
            <person name="Neafsey D."/>
            <person name="Birren B."/>
        </authorList>
    </citation>
    <scope>NUCLEOTIDE SEQUENCE</scope>
    <source>
        <strain evidence="4">JM9A</strain>
    </source>
</reference>
<gene>
    <name evidence="2" type="primary">def</name>
    <name evidence="4" type="ORF">BAU18_000377</name>
</gene>
<dbReference type="HAMAP" id="MF_00163">
    <property type="entry name" value="Pep_deformylase"/>
    <property type="match status" value="1"/>
</dbReference>
<dbReference type="NCBIfam" id="TIGR00079">
    <property type="entry name" value="pept_deformyl"/>
    <property type="match status" value="1"/>
</dbReference>
<comment type="catalytic activity">
    <reaction evidence="2">
        <text>N-terminal N-formyl-L-methionyl-[peptide] + H2O = N-terminal L-methionyl-[peptide] + formate</text>
        <dbReference type="Rhea" id="RHEA:24420"/>
        <dbReference type="Rhea" id="RHEA-COMP:10639"/>
        <dbReference type="Rhea" id="RHEA-COMP:10640"/>
        <dbReference type="ChEBI" id="CHEBI:15377"/>
        <dbReference type="ChEBI" id="CHEBI:15740"/>
        <dbReference type="ChEBI" id="CHEBI:49298"/>
        <dbReference type="ChEBI" id="CHEBI:64731"/>
        <dbReference type="EC" id="3.5.1.88"/>
    </reaction>
</comment>
<dbReference type="SUPFAM" id="SSF56420">
    <property type="entry name" value="Peptide deformylase"/>
    <property type="match status" value="1"/>
</dbReference>
<dbReference type="EC" id="3.5.1.88" evidence="2"/>
<feature type="active site" evidence="2">
    <location>
        <position position="131"/>
    </location>
</feature>
<dbReference type="NCBIfam" id="NF001159">
    <property type="entry name" value="PRK00150.1-3"/>
    <property type="match status" value="1"/>
</dbReference>
<feature type="binding site" evidence="2">
    <location>
        <position position="134"/>
    </location>
    <ligand>
        <name>Fe cation</name>
        <dbReference type="ChEBI" id="CHEBI:24875"/>
    </ligand>
</feature>
<dbReference type="InterPro" id="IPR023635">
    <property type="entry name" value="Peptide_deformylase"/>
</dbReference>
<evidence type="ECO:0000313" key="4">
    <source>
        <dbReference type="EMBL" id="MEO1780826.1"/>
    </source>
</evidence>
<dbReference type="EMBL" id="MAEI02000001">
    <property type="protein sequence ID" value="MEO1780826.1"/>
    <property type="molecule type" value="Genomic_DNA"/>
</dbReference>
<dbReference type="PANTHER" id="PTHR10458:SF22">
    <property type="entry name" value="PEPTIDE DEFORMYLASE"/>
    <property type="match status" value="1"/>
</dbReference>
<name>A0ABV0EYG0_9ENTE</name>
<accession>A0ABV0EYG0</accession>
<dbReference type="PIRSF" id="PIRSF004749">
    <property type="entry name" value="Pep_def"/>
    <property type="match status" value="1"/>
</dbReference>
<organism evidence="4 5">
    <name type="scientific">Enterococcus diestrammenae</name>
    <dbReference type="NCBI Taxonomy" id="1155073"/>
    <lineage>
        <taxon>Bacteria</taxon>
        <taxon>Bacillati</taxon>
        <taxon>Bacillota</taxon>
        <taxon>Bacilli</taxon>
        <taxon>Lactobacillales</taxon>
        <taxon>Enterococcaceae</taxon>
        <taxon>Enterococcus</taxon>
    </lineage>
</organism>